<proteinExistence type="predicted"/>
<dbReference type="AlphaFoldDB" id="A0A0K1QAL9"/>
<accession>A0A0K1QAL9</accession>
<dbReference type="Proteomes" id="UP000064967">
    <property type="component" value="Chromosome"/>
</dbReference>
<evidence type="ECO:0000313" key="2">
    <source>
        <dbReference type="Proteomes" id="UP000064967"/>
    </source>
</evidence>
<reference evidence="1 2" key="1">
    <citation type="submission" date="2015-08" db="EMBL/GenBank/DDBJ databases">
        <authorList>
            <person name="Babu N.S."/>
            <person name="Beckwith C.J."/>
            <person name="Beseler K.G."/>
            <person name="Brison A."/>
            <person name="Carone J.V."/>
            <person name="Caskin T.P."/>
            <person name="Diamond M."/>
            <person name="Durham M.E."/>
            <person name="Foxe J.M."/>
            <person name="Go M."/>
            <person name="Henderson B.A."/>
            <person name="Jones I.B."/>
            <person name="McGettigan J.A."/>
            <person name="Micheletti S.J."/>
            <person name="Nasrallah M.E."/>
            <person name="Ortiz D."/>
            <person name="Piller C.R."/>
            <person name="Privatt S.R."/>
            <person name="Schneider S.L."/>
            <person name="Sharp S."/>
            <person name="Smith T.C."/>
            <person name="Stanton J.D."/>
            <person name="Ullery H.E."/>
            <person name="Wilson R.J."/>
            <person name="Serrano M.G."/>
            <person name="Buck G."/>
            <person name="Lee V."/>
            <person name="Wang Y."/>
            <person name="Carvalho R."/>
            <person name="Voegtly L."/>
            <person name="Shi R."/>
            <person name="Duckworth R."/>
            <person name="Johnson A."/>
            <person name="Loviza R."/>
            <person name="Walstead R."/>
            <person name="Shah Z."/>
            <person name="Kiflezghi M."/>
            <person name="Wade K."/>
            <person name="Ball S.L."/>
            <person name="Bradley K.W."/>
            <person name="Asai D.J."/>
            <person name="Bowman C.A."/>
            <person name="Russell D.A."/>
            <person name="Pope W.H."/>
            <person name="Jacobs-Sera D."/>
            <person name="Hendrix R.W."/>
            <person name="Hatfull G.F."/>
        </authorList>
    </citation>
    <scope>NUCLEOTIDE SEQUENCE [LARGE SCALE GENOMIC DNA]</scope>
    <source>
        <strain evidence="1 2">DSM 27648</strain>
    </source>
</reference>
<dbReference type="EMBL" id="CP012333">
    <property type="protein sequence ID" value="AKV02778.1"/>
    <property type="molecule type" value="Genomic_DNA"/>
</dbReference>
<name>A0A0K1QAL9_9BACT</name>
<keyword evidence="2" id="KW-1185">Reference proteome</keyword>
<dbReference type="InterPro" id="IPR011659">
    <property type="entry name" value="WD40"/>
</dbReference>
<evidence type="ECO:0000313" key="1">
    <source>
        <dbReference type="EMBL" id="AKV02778.1"/>
    </source>
</evidence>
<organism evidence="1 2">
    <name type="scientific">Labilithrix luteola</name>
    <dbReference type="NCBI Taxonomy" id="1391654"/>
    <lineage>
        <taxon>Bacteria</taxon>
        <taxon>Pseudomonadati</taxon>
        <taxon>Myxococcota</taxon>
        <taxon>Polyangia</taxon>
        <taxon>Polyangiales</taxon>
        <taxon>Labilitrichaceae</taxon>
        <taxon>Labilithrix</taxon>
    </lineage>
</organism>
<protein>
    <submittedName>
        <fullName evidence="1">Uncharacterized protein</fullName>
    </submittedName>
</protein>
<dbReference type="Pfam" id="PF07676">
    <property type="entry name" value="PD40"/>
    <property type="match status" value="2"/>
</dbReference>
<dbReference type="KEGG" id="llu:AKJ09_09441"/>
<sequence length="263" mass="28004">MLGLESTSVVSARFSVDERTAYLSVGAPQGGTSGFDLYTAERDTATDAFGALTKLSVSTNTDDYWPTVAADGLTMFFESGVPIDGSIANTIWFAHRDSVPGTFTARVPDAFAIVPTRTDAAPYLLGSSLYWMSIGREGATTMDLWTGEVGANGVVAQVRPVGGTINTTTAGEMFPVVSADGLELFFTRETPGSFDDIEVAARVNTSGEFANAVPLGLPVDSASSSEWPSWISPDDCRLYFIRSDSPNGGYGPWHLWVAERAKP</sequence>
<gene>
    <name evidence="1" type="ORF">AKJ09_09441</name>
</gene>
<dbReference type="STRING" id="1391654.AKJ09_09441"/>